<proteinExistence type="predicted"/>
<comment type="caution">
    <text evidence="1">The sequence shown here is derived from an EMBL/GenBank/DDBJ whole genome shotgun (WGS) entry which is preliminary data.</text>
</comment>
<accession>A0A1U7I559</accession>
<dbReference type="AlphaFoldDB" id="A0A1U7I559"/>
<protein>
    <recommendedName>
        <fullName evidence="3">Calcium-binding protein</fullName>
    </recommendedName>
</protein>
<evidence type="ECO:0008006" key="3">
    <source>
        <dbReference type="Google" id="ProtNLM"/>
    </source>
</evidence>
<evidence type="ECO:0000313" key="2">
    <source>
        <dbReference type="Proteomes" id="UP000185860"/>
    </source>
</evidence>
<sequence>MTTQLTDIGWSGSFGSGTWTNRADIVDSDDEIIIPSGITVNTLAGNDRITGIGETPLEIPALPPFPGTNFATRGISNSGTINTDDGADALTGTGGIGIYNEGSINLGDGNDTLTGTSTTVGISVGIYNFGILNTGSGNDIIRATSIINRGTK</sequence>
<dbReference type="RefSeq" id="WP_073596960.1">
    <property type="nucleotide sequence ID" value="NZ_MRCE01000051.1"/>
</dbReference>
<evidence type="ECO:0000313" key="1">
    <source>
        <dbReference type="EMBL" id="OKH31371.1"/>
    </source>
</evidence>
<gene>
    <name evidence="1" type="ORF">NIES2119_28970</name>
</gene>
<organism evidence="1 2">
    <name type="scientific">[Phormidium ambiguum] IAM M-71</name>
    <dbReference type="NCBI Taxonomy" id="454136"/>
    <lineage>
        <taxon>Bacteria</taxon>
        <taxon>Bacillati</taxon>
        <taxon>Cyanobacteriota</taxon>
        <taxon>Cyanophyceae</taxon>
        <taxon>Oscillatoriophycideae</taxon>
        <taxon>Aerosakkonematales</taxon>
        <taxon>Aerosakkonemataceae</taxon>
        <taxon>Floridanema</taxon>
    </lineage>
</organism>
<dbReference type="Proteomes" id="UP000185860">
    <property type="component" value="Unassembled WGS sequence"/>
</dbReference>
<name>A0A1U7I559_9CYAN</name>
<reference evidence="1 2" key="1">
    <citation type="submission" date="2016-11" db="EMBL/GenBank/DDBJ databases">
        <title>Draft Genome Sequences of Nine Cyanobacterial Strains from Diverse Habitats.</title>
        <authorList>
            <person name="Zhu T."/>
            <person name="Hou S."/>
            <person name="Lu X."/>
            <person name="Hess W.R."/>
        </authorList>
    </citation>
    <scope>NUCLEOTIDE SEQUENCE [LARGE SCALE GENOMIC DNA]</scope>
    <source>
        <strain evidence="1 2">IAM M-71</strain>
    </source>
</reference>
<dbReference type="EMBL" id="MRCE01000051">
    <property type="protein sequence ID" value="OKH31371.1"/>
    <property type="molecule type" value="Genomic_DNA"/>
</dbReference>